<dbReference type="GO" id="GO:0004930">
    <property type="term" value="F:G protein-coupled receptor activity"/>
    <property type="evidence" value="ECO:0007669"/>
    <property type="project" value="TreeGrafter"/>
</dbReference>
<dbReference type="EMBL" id="ML002809">
    <property type="protein sequence ID" value="RKP35701.1"/>
    <property type="molecule type" value="Genomic_DNA"/>
</dbReference>
<gene>
    <name evidence="7" type="ORF">BJ085DRAFT_36334</name>
</gene>
<feature type="transmembrane region" description="Helical" evidence="6">
    <location>
        <begin position="174"/>
        <end position="199"/>
    </location>
</feature>
<dbReference type="Gene3D" id="1.20.1070.10">
    <property type="entry name" value="Rhodopsin 7-helix transmembrane proteins"/>
    <property type="match status" value="1"/>
</dbReference>
<evidence type="ECO:0000256" key="6">
    <source>
        <dbReference type="SAM" id="Phobius"/>
    </source>
</evidence>
<dbReference type="PANTHER" id="PTHR23112">
    <property type="entry name" value="G PROTEIN-COUPLED RECEPTOR 157-RELATED"/>
    <property type="match status" value="1"/>
</dbReference>
<proteinExistence type="predicted"/>
<keyword evidence="2 6" id="KW-0812">Transmembrane</keyword>
<accession>A0A4P9ZSC6</accession>
<name>A0A4P9ZSC6_9FUNG</name>
<feature type="transmembrane region" description="Helical" evidence="6">
    <location>
        <begin position="246"/>
        <end position="269"/>
    </location>
</feature>
<evidence type="ECO:0000256" key="4">
    <source>
        <dbReference type="ARBA" id="ARBA00023136"/>
    </source>
</evidence>
<feature type="transmembrane region" description="Helical" evidence="6">
    <location>
        <begin position="130"/>
        <end position="154"/>
    </location>
</feature>
<dbReference type="GO" id="GO:0007189">
    <property type="term" value="P:adenylate cyclase-activating G protein-coupled receptor signaling pathway"/>
    <property type="evidence" value="ECO:0007669"/>
    <property type="project" value="TreeGrafter"/>
</dbReference>
<evidence type="ECO:0000313" key="8">
    <source>
        <dbReference type="Proteomes" id="UP000268162"/>
    </source>
</evidence>
<protein>
    <submittedName>
        <fullName evidence="7">Uncharacterized protein</fullName>
    </submittedName>
</protein>
<dbReference type="STRING" id="215637.A0A4P9ZSC6"/>
<keyword evidence="3 6" id="KW-1133">Transmembrane helix</keyword>
<dbReference type="AlphaFoldDB" id="A0A4P9ZSC6"/>
<reference evidence="8" key="1">
    <citation type="journal article" date="2018" name="Nat. Microbiol.">
        <title>Leveraging single-cell genomics to expand the fungal tree of life.</title>
        <authorList>
            <person name="Ahrendt S.R."/>
            <person name="Quandt C.A."/>
            <person name="Ciobanu D."/>
            <person name="Clum A."/>
            <person name="Salamov A."/>
            <person name="Andreopoulos B."/>
            <person name="Cheng J.F."/>
            <person name="Woyke T."/>
            <person name="Pelin A."/>
            <person name="Henrissat B."/>
            <person name="Reynolds N.K."/>
            <person name="Benny G.L."/>
            <person name="Smith M.E."/>
            <person name="James T.Y."/>
            <person name="Grigoriev I.V."/>
        </authorList>
    </citation>
    <scope>NUCLEOTIDE SEQUENCE [LARGE SCALE GENOMIC DNA]</scope>
    <source>
        <strain evidence="8">RSA 468</strain>
    </source>
</reference>
<dbReference type="GO" id="GO:0005886">
    <property type="term" value="C:plasma membrane"/>
    <property type="evidence" value="ECO:0007669"/>
    <property type="project" value="TreeGrafter"/>
</dbReference>
<dbReference type="Proteomes" id="UP000268162">
    <property type="component" value="Unassembled WGS sequence"/>
</dbReference>
<evidence type="ECO:0000313" key="7">
    <source>
        <dbReference type="EMBL" id="RKP35701.1"/>
    </source>
</evidence>
<feature type="region of interest" description="Disordered" evidence="5">
    <location>
        <begin position="450"/>
        <end position="474"/>
    </location>
</feature>
<comment type="subcellular location">
    <subcellularLocation>
        <location evidence="1">Membrane</location>
        <topology evidence="1">Multi-pass membrane protein</topology>
    </subcellularLocation>
</comment>
<keyword evidence="8" id="KW-1185">Reference proteome</keyword>
<feature type="transmembrane region" description="Helical" evidence="6">
    <location>
        <begin position="58"/>
        <end position="82"/>
    </location>
</feature>
<organism evidence="7 8">
    <name type="scientific">Dimargaris cristalligena</name>
    <dbReference type="NCBI Taxonomy" id="215637"/>
    <lineage>
        <taxon>Eukaryota</taxon>
        <taxon>Fungi</taxon>
        <taxon>Fungi incertae sedis</taxon>
        <taxon>Zoopagomycota</taxon>
        <taxon>Kickxellomycotina</taxon>
        <taxon>Dimargaritomycetes</taxon>
        <taxon>Dimargaritales</taxon>
        <taxon>Dimargaritaceae</taxon>
        <taxon>Dimargaris</taxon>
    </lineage>
</organism>
<evidence type="ECO:0000256" key="2">
    <source>
        <dbReference type="ARBA" id="ARBA00022692"/>
    </source>
</evidence>
<dbReference type="SUPFAM" id="SSF81321">
    <property type="entry name" value="Family A G protein-coupled receptor-like"/>
    <property type="match status" value="1"/>
</dbReference>
<feature type="region of interest" description="Disordered" evidence="5">
    <location>
        <begin position="330"/>
        <end position="349"/>
    </location>
</feature>
<sequence length="590" mass="66285">MGAIRGVLVGSSLSHGQLRATYYVGLIVSCISVAGSLLIICIYLLGRWVSPHSVQRTTLHLLVIKSAADALTSTLLIVNYHVESDVGCSVSFTFLVWFLLFSVALQTVIGLNVFFVFVMRKTFSRRVGQLTVIGLFLFTLIISIIPLAAHRYGLNEYYNFCSFVPSFSDGFLPWAWVGYIGWAILAWIILIVCEAAVIYKLVQSRWAVRHNIKVSETMNDLPGVSHYNMAQQRHTARIIRHSIIRILLYCLVPMLTTLCPVWNFLVAYYVHPHSFALVMLLSLLTPLQGVLNAAIFITEPAVTSVMRATRHRLISRCLLSQGERAGGLEDRLGLDGTTATNTTTGSVPNDRVPYDHRRAAAHANKHLLSNWWWRAWYRFCLTLLCYHPASRGRYPPYPGSNYTRSTYRSGPISMDQVSFISEGGTSRSLTVPTTHADHTDGRATVVFATPSHPRSVTNGNVAASSSSHQRGPRPHRANLIDRALFYQQHHLRSSTYLSPPPSLQSRPSVTQYIARHHNHARQISDISVRTFRPSIFPEEGTFNWENEQAWPTADEFRRTSTHSLHRSASDPAHSRNASVLSVYLRNLETM</sequence>
<evidence type="ECO:0000256" key="3">
    <source>
        <dbReference type="ARBA" id="ARBA00022989"/>
    </source>
</evidence>
<feature type="compositionally biased region" description="Polar residues" evidence="5">
    <location>
        <begin position="452"/>
        <end position="469"/>
    </location>
</feature>
<dbReference type="PANTHER" id="PTHR23112:SF0">
    <property type="entry name" value="TRANSMEMBRANE PROTEIN 116"/>
    <property type="match status" value="1"/>
</dbReference>
<feature type="transmembrane region" description="Helical" evidence="6">
    <location>
        <begin position="20"/>
        <end position="46"/>
    </location>
</feature>
<keyword evidence="4 6" id="KW-0472">Membrane</keyword>
<feature type="transmembrane region" description="Helical" evidence="6">
    <location>
        <begin position="94"/>
        <end position="118"/>
    </location>
</feature>
<evidence type="ECO:0000256" key="1">
    <source>
        <dbReference type="ARBA" id="ARBA00004141"/>
    </source>
</evidence>
<feature type="transmembrane region" description="Helical" evidence="6">
    <location>
        <begin position="275"/>
        <end position="297"/>
    </location>
</feature>
<evidence type="ECO:0000256" key="5">
    <source>
        <dbReference type="SAM" id="MobiDB-lite"/>
    </source>
</evidence>
<dbReference type="PROSITE" id="PS51257">
    <property type="entry name" value="PROKAR_LIPOPROTEIN"/>
    <property type="match status" value="1"/>
</dbReference>